<dbReference type="EMBL" id="AFYH01199546">
    <property type="status" value="NOT_ANNOTATED_CDS"/>
    <property type="molecule type" value="Genomic_DNA"/>
</dbReference>
<dbReference type="HOGENOM" id="CLU_000680_27_1_1"/>
<reference evidence="1" key="2">
    <citation type="submission" date="2025-08" db="UniProtKB">
        <authorList>
            <consortium name="Ensembl"/>
        </authorList>
    </citation>
    <scope>IDENTIFICATION</scope>
</reference>
<proteinExistence type="predicted"/>
<sequence length="229" mass="25361">VQFYAETKNFKNFFDALKTIYGPSRSGTTPLLSSDGTTLIKDKAGITQHWAEHFNNLLSRSSSVDPKALDLVPQQPIKEDLDLPPSLGEVKTAISQMNTGKAPGKDGITAEIYKAASPKTIEILYNILCSVWEVEEMPKDFKDATIIPLFKNKGSKADCGNYWGISLLSIAGKILARIILNQLILNISENMLPEAQCGFRPGRSTVDMIFVVRQQRLKQLNNSFGRPCL</sequence>
<dbReference type="InParanoid" id="H3AF97"/>
<dbReference type="GeneTree" id="ENSGT00940000164735"/>
<protein>
    <submittedName>
        <fullName evidence="1">Uncharacterized protein</fullName>
    </submittedName>
</protein>
<evidence type="ECO:0000313" key="1">
    <source>
        <dbReference type="Ensembl" id="ENSLACP00000008318.1"/>
    </source>
</evidence>
<dbReference type="Ensembl" id="ENSLACT00000008384.1">
    <property type="protein sequence ID" value="ENSLACP00000008318.1"/>
    <property type="gene ID" value="ENSLACG00000007362.1"/>
</dbReference>
<dbReference type="PANTHER" id="PTHR19446">
    <property type="entry name" value="REVERSE TRANSCRIPTASES"/>
    <property type="match status" value="1"/>
</dbReference>
<keyword evidence="2" id="KW-1185">Reference proteome</keyword>
<reference evidence="1" key="3">
    <citation type="submission" date="2025-09" db="UniProtKB">
        <authorList>
            <consortium name="Ensembl"/>
        </authorList>
    </citation>
    <scope>IDENTIFICATION</scope>
</reference>
<accession>H3AF97</accession>
<organism evidence="1 2">
    <name type="scientific">Latimeria chalumnae</name>
    <name type="common">Coelacanth</name>
    <dbReference type="NCBI Taxonomy" id="7897"/>
    <lineage>
        <taxon>Eukaryota</taxon>
        <taxon>Metazoa</taxon>
        <taxon>Chordata</taxon>
        <taxon>Craniata</taxon>
        <taxon>Vertebrata</taxon>
        <taxon>Euteleostomi</taxon>
        <taxon>Coelacanthiformes</taxon>
        <taxon>Coelacanthidae</taxon>
        <taxon>Latimeria</taxon>
    </lineage>
</organism>
<name>H3AF97_LATCH</name>
<dbReference type="OMA" id="KLNDICR"/>
<evidence type="ECO:0000313" key="2">
    <source>
        <dbReference type="Proteomes" id="UP000008672"/>
    </source>
</evidence>
<dbReference type="Proteomes" id="UP000008672">
    <property type="component" value="Unassembled WGS sequence"/>
</dbReference>
<dbReference type="STRING" id="7897.ENSLACP00000008318"/>
<reference evidence="2" key="1">
    <citation type="submission" date="2011-08" db="EMBL/GenBank/DDBJ databases">
        <title>The draft genome of Latimeria chalumnae.</title>
        <authorList>
            <person name="Di Palma F."/>
            <person name="Alfoldi J."/>
            <person name="Johnson J."/>
            <person name="Berlin A."/>
            <person name="Gnerre S."/>
            <person name="Jaffe D."/>
            <person name="MacCallum I."/>
            <person name="Young S."/>
            <person name="Walker B.J."/>
            <person name="Lander E."/>
            <person name="Lindblad-Toh K."/>
        </authorList>
    </citation>
    <scope>NUCLEOTIDE SEQUENCE [LARGE SCALE GENOMIC DNA]</scope>
    <source>
        <strain evidence="2">Wild caught</strain>
    </source>
</reference>
<dbReference type="eggNOG" id="KOG1075">
    <property type="taxonomic scope" value="Eukaryota"/>
</dbReference>
<dbReference type="AlphaFoldDB" id="H3AF97"/>